<reference evidence="1" key="2">
    <citation type="submission" date="2024-02" db="EMBL/GenBank/DDBJ databases">
        <title>The Genome Sequence of Enterococcus diestrammenae JM9A.</title>
        <authorList>
            <person name="Earl A."/>
            <person name="Manson A."/>
            <person name="Gilmore M."/>
            <person name="Sanders J."/>
            <person name="Shea T."/>
            <person name="Howe W."/>
            <person name="Livny J."/>
            <person name="Cuomo C."/>
            <person name="Neafsey D."/>
            <person name="Birren B."/>
        </authorList>
    </citation>
    <scope>NUCLEOTIDE SEQUENCE</scope>
    <source>
        <strain evidence="1">JM9A</strain>
    </source>
</reference>
<sequence>MLLFSLLLIFTGCNSENSQKDLTKIPESKRLLYSGNRELSKDQIGEQLGEVKQNIDPDKSQQLNDWESQNLPVGTRIYRVVGRIDDAEGDYFAYEKQGHFYLFYEFFQEEK</sequence>
<evidence type="ECO:0008006" key="3">
    <source>
        <dbReference type="Google" id="ProtNLM"/>
    </source>
</evidence>
<reference evidence="1" key="1">
    <citation type="submission" date="2016-06" db="EMBL/GenBank/DDBJ databases">
        <authorList>
            <person name="Van Tyne D."/>
        </authorList>
    </citation>
    <scope>NUCLEOTIDE SEQUENCE</scope>
    <source>
        <strain evidence="1">JM9A</strain>
    </source>
</reference>
<dbReference type="RefSeq" id="WP_161869032.1">
    <property type="nucleotide sequence ID" value="NZ_MAEI02000001.1"/>
</dbReference>
<evidence type="ECO:0000313" key="1">
    <source>
        <dbReference type="EMBL" id="MEO1780698.1"/>
    </source>
</evidence>
<proteinExistence type="predicted"/>
<gene>
    <name evidence="1" type="ORF">BAU18_000249</name>
</gene>
<protein>
    <recommendedName>
        <fullName evidence="3">Lipoprotein</fullName>
    </recommendedName>
</protein>
<dbReference type="EMBL" id="MAEI02000001">
    <property type="protein sequence ID" value="MEO1780698.1"/>
    <property type="molecule type" value="Genomic_DNA"/>
</dbReference>
<organism evidence="1 2">
    <name type="scientific">Enterococcus diestrammenae</name>
    <dbReference type="NCBI Taxonomy" id="1155073"/>
    <lineage>
        <taxon>Bacteria</taxon>
        <taxon>Bacillati</taxon>
        <taxon>Bacillota</taxon>
        <taxon>Bacilli</taxon>
        <taxon>Lactobacillales</taxon>
        <taxon>Enterococcaceae</taxon>
        <taxon>Enterococcus</taxon>
    </lineage>
</organism>
<keyword evidence="2" id="KW-1185">Reference proteome</keyword>
<dbReference type="Proteomes" id="UP001429357">
    <property type="component" value="Unassembled WGS sequence"/>
</dbReference>
<evidence type="ECO:0000313" key="2">
    <source>
        <dbReference type="Proteomes" id="UP001429357"/>
    </source>
</evidence>
<comment type="caution">
    <text evidence="1">The sequence shown here is derived from an EMBL/GenBank/DDBJ whole genome shotgun (WGS) entry which is preliminary data.</text>
</comment>
<accession>A0ABV0F0Z1</accession>
<name>A0ABV0F0Z1_9ENTE</name>